<comment type="caution">
    <text evidence="2">The sequence shown here is derived from an EMBL/GenBank/DDBJ whole genome shotgun (WGS) entry which is preliminary data.</text>
</comment>
<keyword evidence="1" id="KW-0472">Membrane</keyword>
<reference evidence="2" key="1">
    <citation type="journal article" date="2015" name="Nature">
        <title>Complex archaea that bridge the gap between prokaryotes and eukaryotes.</title>
        <authorList>
            <person name="Spang A."/>
            <person name="Saw J.H."/>
            <person name="Jorgensen S.L."/>
            <person name="Zaremba-Niedzwiedzka K."/>
            <person name="Martijn J."/>
            <person name="Lind A.E."/>
            <person name="van Eijk R."/>
            <person name="Schleper C."/>
            <person name="Guy L."/>
            <person name="Ettema T.J."/>
        </authorList>
    </citation>
    <scope>NUCLEOTIDE SEQUENCE</scope>
</reference>
<evidence type="ECO:0000256" key="1">
    <source>
        <dbReference type="SAM" id="Phobius"/>
    </source>
</evidence>
<organism evidence="2">
    <name type="scientific">marine sediment metagenome</name>
    <dbReference type="NCBI Taxonomy" id="412755"/>
    <lineage>
        <taxon>unclassified sequences</taxon>
        <taxon>metagenomes</taxon>
        <taxon>ecological metagenomes</taxon>
    </lineage>
</organism>
<protein>
    <submittedName>
        <fullName evidence="2">Uncharacterized protein</fullName>
    </submittedName>
</protein>
<name>A0A0F9XIL8_9ZZZZ</name>
<dbReference type="AlphaFoldDB" id="A0A0F9XIL8"/>
<evidence type="ECO:0000313" key="2">
    <source>
        <dbReference type="EMBL" id="KKN99056.1"/>
    </source>
</evidence>
<dbReference type="EMBL" id="LAZR01000049">
    <property type="protein sequence ID" value="KKN99056.1"/>
    <property type="molecule type" value="Genomic_DNA"/>
</dbReference>
<sequence>MRIVWGIRKAIATIILLLVAIGLITIMILEMEVLSTLGVFVGVALFMWAISEIVEFFNPD</sequence>
<accession>A0A0F9XIL8</accession>
<keyword evidence="1" id="KW-0812">Transmembrane</keyword>
<keyword evidence="1" id="KW-1133">Transmembrane helix</keyword>
<proteinExistence type="predicted"/>
<gene>
    <name evidence="2" type="ORF">LCGC14_0143020</name>
</gene>
<feature type="transmembrane region" description="Helical" evidence="1">
    <location>
        <begin position="37"/>
        <end position="57"/>
    </location>
</feature>
<feature type="transmembrane region" description="Helical" evidence="1">
    <location>
        <begin position="12"/>
        <end position="31"/>
    </location>
</feature>